<name>A0A5C6S630_9RHOB</name>
<dbReference type="Proteomes" id="UP000321562">
    <property type="component" value="Unassembled WGS sequence"/>
</dbReference>
<evidence type="ECO:0000313" key="2">
    <source>
        <dbReference type="Proteomes" id="UP000321562"/>
    </source>
</evidence>
<sequence length="304" mass="35097">MRPDEKRKLYKFSGPTEYALQNLENGVIFCQHYSAYNDPFEFWSNIYEGIPDPRVEPERFLAAASAWGFPANSVDELMADQTFSENMEDYFDECQHYAPPFGAMRQGVRIACFGSEQDNLLMWSHYGDGLRGFCLVFDEVLVADADPECYLLDVAYLQTPPTVDSLVYGIAWDQDWFSQIAIDETTTAIEYQGRKELKAEIPMYEEAGAEAVRMMHDIWRHAFGTKPTEWSYERERRLLVQSGRKDELPILRRYPFEAIKQVVVGERMPLDYRRRLEVVLSKTCGDVPVTTASRSSSTYCLKIV</sequence>
<dbReference type="OrthoDB" id="4119964at2"/>
<evidence type="ECO:0000313" key="1">
    <source>
        <dbReference type="EMBL" id="TXB69875.1"/>
    </source>
</evidence>
<protein>
    <submittedName>
        <fullName evidence="1">DUF2971 domain-containing protein</fullName>
    </submittedName>
</protein>
<gene>
    <name evidence="1" type="ORF">FQV27_07120</name>
</gene>
<comment type="caution">
    <text evidence="1">The sequence shown here is derived from an EMBL/GenBank/DDBJ whole genome shotgun (WGS) entry which is preliminary data.</text>
</comment>
<dbReference type="EMBL" id="VOPL01000002">
    <property type="protein sequence ID" value="TXB69875.1"/>
    <property type="molecule type" value="Genomic_DNA"/>
</dbReference>
<dbReference type="RefSeq" id="WP_147097165.1">
    <property type="nucleotide sequence ID" value="NZ_JBHUFH010000001.1"/>
</dbReference>
<dbReference type="Pfam" id="PF11185">
    <property type="entry name" value="DUF2971"/>
    <property type="match status" value="1"/>
</dbReference>
<organism evidence="1 2">
    <name type="scientific">Paracoccus aurantiacus</name>
    <dbReference type="NCBI Taxonomy" id="2599412"/>
    <lineage>
        <taxon>Bacteria</taxon>
        <taxon>Pseudomonadati</taxon>
        <taxon>Pseudomonadota</taxon>
        <taxon>Alphaproteobacteria</taxon>
        <taxon>Rhodobacterales</taxon>
        <taxon>Paracoccaceae</taxon>
        <taxon>Paracoccus</taxon>
    </lineage>
</organism>
<reference evidence="1 2" key="1">
    <citation type="submission" date="2019-08" db="EMBL/GenBank/DDBJ databases">
        <authorList>
            <person name="Ye J."/>
        </authorList>
    </citation>
    <scope>NUCLEOTIDE SEQUENCE [LARGE SCALE GENOMIC DNA]</scope>
    <source>
        <strain evidence="1 2">TK008</strain>
    </source>
</reference>
<dbReference type="AlphaFoldDB" id="A0A5C6S630"/>
<dbReference type="InterPro" id="IPR021352">
    <property type="entry name" value="DUF2971"/>
</dbReference>
<keyword evidence="2" id="KW-1185">Reference proteome</keyword>
<accession>A0A5C6S630</accession>
<proteinExistence type="predicted"/>